<proteinExistence type="predicted"/>
<feature type="region of interest" description="Disordered" evidence="1">
    <location>
        <begin position="1"/>
        <end position="103"/>
    </location>
</feature>
<feature type="compositionally biased region" description="Polar residues" evidence="1">
    <location>
        <begin position="75"/>
        <end position="86"/>
    </location>
</feature>
<name>A0AAV7LJ87_PLEWA</name>
<dbReference type="Proteomes" id="UP001066276">
    <property type="component" value="Chromosome 11"/>
</dbReference>
<reference evidence="2" key="1">
    <citation type="journal article" date="2022" name="bioRxiv">
        <title>Sequencing and chromosome-scale assembly of the giantPleurodeles waltlgenome.</title>
        <authorList>
            <person name="Brown T."/>
            <person name="Elewa A."/>
            <person name="Iarovenko S."/>
            <person name="Subramanian E."/>
            <person name="Araus A.J."/>
            <person name="Petzold A."/>
            <person name="Susuki M."/>
            <person name="Suzuki K.-i.T."/>
            <person name="Hayashi T."/>
            <person name="Toyoda A."/>
            <person name="Oliveira C."/>
            <person name="Osipova E."/>
            <person name="Leigh N.D."/>
            <person name="Simon A."/>
            <person name="Yun M.H."/>
        </authorList>
    </citation>
    <scope>NUCLEOTIDE SEQUENCE</scope>
    <source>
        <strain evidence="2">20211129_DDA</strain>
        <tissue evidence="2">Liver</tissue>
    </source>
</reference>
<feature type="compositionally biased region" description="Polar residues" evidence="1">
    <location>
        <begin position="93"/>
        <end position="103"/>
    </location>
</feature>
<evidence type="ECO:0000313" key="3">
    <source>
        <dbReference type="Proteomes" id="UP001066276"/>
    </source>
</evidence>
<dbReference type="AlphaFoldDB" id="A0AAV7LJ87"/>
<protein>
    <submittedName>
        <fullName evidence="2">Uncharacterized protein</fullName>
    </submittedName>
</protein>
<comment type="caution">
    <text evidence="2">The sequence shown here is derived from an EMBL/GenBank/DDBJ whole genome shotgun (WGS) entry which is preliminary data.</text>
</comment>
<evidence type="ECO:0000313" key="2">
    <source>
        <dbReference type="EMBL" id="KAJ1089448.1"/>
    </source>
</evidence>
<accession>A0AAV7LJ87</accession>
<gene>
    <name evidence="2" type="ORF">NDU88_002599</name>
</gene>
<sequence>MASPVRDRDLRPPLRVLRGTPGWGQQPPAPSRLQHGRATPAPTAPGYRGPGPQRSPTNTRAKNNNNKKEKKRASSALSPPALNQASRRGKIRSTAQAATRTVT</sequence>
<evidence type="ECO:0000256" key="1">
    <source>
        <dbReference type="SAM" id="MobiDB-lite"/>
    </source>
</evidence>
<keyword evidence="3" id="KW-1185">Reference proteome</keyword>
<feature type="compositionally biased region" description="Basic and acidic residues" evidence="1">
    <location>
        <begin position="1"/>
        <end position="12"/>
    </location>
</feature>
<organism evidence="2 3">
    <name type="scientific">Pleurodeles waltl</name>
    <name type="common">Iberian ribbed newt</name>
    <dbReference type="NCBI Taxonomy" id="8319"/>
    <lineage>
        <taxon>Eukaryota</taxon>
        <taxon>Metazoa</taxon>
        <taxon>Chordata</taxon>
        <taxon>Craniata</taxon>
        <taxon>Vertebrata</taxon>
        <taxon>Euteleostomi</taxon>
        <taxon>Amphibia</taxon>
        <taxon>Batrachia</taxon>
        <taxon>Caudata</taxon>
        <taxon>Salamandroidea</taxon>
        <taxon>Salamandridae</taxon>
        <taxon>Pleurodelinae</taxon>
        <taxon>Pleurodeles</taxon>
    </lineage>
</organism>
<dbReference type="EMBL" id="JANPWB010000015">
    <property type="protein sequence ID" value="KAJ1089448.1"/>
    <property type="molecule type" value="Genomic_DNA"/>
</dbReference>